<dbReference type="OrthoDB" id="5465390at2"/>
<comment type="caution">
    <text evidence="1">The sequence shown here is derived from an EMBL/GenBank/DDBJ whole genome shotgun (WGS) entry which is preliminary data.</text>
</comment>
<dbReference type="Proteomes" id="UP000193553">
    <property type="component" value="Unassembled WGS sequence"/>
</dbReference>
<accession>A0A1X3HD95</accession>
<dbReference type="AlphaFoldDB" id="A0A1X3HD95"/>
<organism evidence="1 2">
    <name type="scientific">Bradyrhizobium canariense</name>
    <dbReference type="NCBI Taxonomy" id="255045"/>
    <lineage>
        <taxon>Bacteria</taxon>
        <taxon>Pseudomonadati</taxon>
        <taxon>Pseudomonadota</taxon>
        <taxon>Alphaproteobacteria</taxon>
        <taxon>Hyphomicrobiales</taxon>
        <taxon>Nitrobacteraceae</taxon>
        <taxon>Bradyrhizobium</taxon>
    </lineage>
</organism>
<evidence type="ECO:0000313" key="1">
    <source>
        <dbReference type="EMBL" id="OSJ15383.1"/>
    </source>
</evidence>
<dbReference type="EMBL" id="NAFI01000155">
    <property type="protein sequence ID" value="OSJ15383.1"/>
    <property type="molecule type" value="Genomic_DNA"/>
</dbReference>
<sequence length="132" mass="14272">MTSSLLLLPTLLRQLPKVSKLAVLTADSMHLGEELLGVDDPADRTRVVIGGIEGGELWHNELKRPPPVTEVASIEKDVAACLSRLRAEHPEIAAILYECTALPLVASAVRSLTKLPVYDITNLCRLTLASIP</sequence>
<evidence type="ECO:0000313" key="2">
    <source>
        <dbReference type="Proteomes" id="UP000193553"/>
    </source>
</evidence>
<protein>
    <submittedName>
        <fullName evidence="1">Uncharacterized protein</fullName>
    </submittedName>
</protein>
<proteinExistence type="predicted"/>
<name>A0A1X3HD95_9BRAD</name>
<reference evidence="1 2" key="1">
    <citation type="submission" date="2017-03" db="EMBL/GenBank/DDBJ databases">
        <title>Whole genome sequences of fourteen strains of Bradyrhizobium canariense and one strain of Bradyrhizobium japonicum isolated from Lupinus (Papilionoideae: Genisteae) species in Algeria.</title>
        <authorList>
            <person name="Crovadore J."/>
            <person name="Chekireb D."/>
            <person name="Brachmann A."/>
            <person name="Chablais R."/>
            <person name="Cochard B."/>
            <person name="Lefort F."/>
        </authorList>
    </citation>
    <scope>NUCLEOTIDE SEQUENCE [LARGE SCALE GENOMIC DNA]</scope>
    <source>
        <strain evidence="1 2">UBMA195</strain>
    </source>
</reference>
<gene>
    <name evidence="1" type="ORF">BSZ18_07930</name>
</gene>